<dbReference type="EMBL" id="JBIASD010000002">
    <property type="protein sequence ID" value="MFF3664723.1"/>
    <property type="molecule type" value="Genomic_DNA"/>
</dbReference>
<dbReference type="CDD" id="cd08506">
    <property type="entry name" value="PBP2_clavulanate_OppA2"/>
    <property type="match status" value="1"/>
</dbReference>
<sequence length="596" mass="65286">MSIRKRSTVAVLAVGVLALAGACAKGGGGGTPAAAGNPSSAASDRGPSADTAPKIAIGTADDSNGPAIAPEGVVKGGTINMIDRDDYAHLDPGRIYTNVESTFALMYARQLTGYKRIAKNDYKLVGDLATDTGQASDGGKTWTFTLKDGVKWQDGTPITSGDVKWSIERLFASYSTEGAPYVQQWLTQENYKKSYKGPYDGKHLDNIETPDDKTVVFKFKEPHADANFALAMTTYGIVPKAKDTKEKYDKEPFSSGPYIIVNHVTDKSMDLERNPNWDPATDPIRGAYPDKWHMEFGYQNLQATDRFIADAGDDKKTFSFYRQVAPERLQQVLSDPAFKPRLMSQPSPYADYYYFNLDRVKDIKIRQAINYAWPAKQLQQIGGGPVSSVISTTILNPTLAGYQEYDLFNKKAKPEGDVEKAKELLAQSSNPHPTIVYAYNQTPVQERITVAIKAGLEKAGIKVVAKPLNPKTWYDSITKIDNGFDMYWGGWGADWPNAATVFPVIFGPVVEGGQNVSHFKDPEIQAEIKRIQGMSDADEANKAWGALDKTIMEKVTPLIPDVNSIANSLHGSLIGGAEIDPISWVVSPNTIFVKQQ</sequence>
<dbReference type="Gene3D" id="3.10.105.10">
    <property type="entry name" value="Dipeptide-binding Protein, Domain 3"/>
    <property type="match status" value="1"/>
</dbReference>
<keyword evidence="2" id="KW-0732">Signal</keyword>
<reference evidence="4 5" key="1">
    <citation type="submission" date="2024-10" db="EMBL/GenBank/DDBJ databases">
        <title>The Natural Products Discovery Center: Release of the First 8490 Sequenced Strains for Exploring Actinobacteria Biosynthetic Diversity.</title>
        <authorList>
            <person name="Kalkreuter E."/>
            <person name="Kautsar S.A."/>
            <person name="Yang D."/>
            <person name="Bader C.D."/>
            <person name="Teijaro C.N."/>
            <person name="Fluegel L."/>
            <person name="Davis C.M."/>
            <person name="Simpson J.R."/>
            <person name="Lauterbach L."/>
            <person name="Steele A.D."/>
            <person name="Gui C."/>
            <person name="Meng S."/>
            <person name="Li G."/>
            <person name="Viehrig K."/>
            <person name="Ye F."/>
            <person name="Su P."/>
            <person name="Kiefer A.F."/>
            <person name="Nichols A."/>
            <person name="Cepeda A.J."/>
            <person name="Yan W."/>
            <person name="Fan B."/>
            <person name="Jiang Y."/>
            <person name="Adhikari A."/>
            <person name="Zheng C.-J."/>
            <person name="Schuster L."/>
            <person name="Cowan T.M."/>
            <person name="Smanski M.J."/>
            <person name="Chevrette M.G."/>
            <person name="De Carvalho L.P.S."/>
            <person name="Shen B."/>
        </authorList>
    </citation>
    <scope>NUCLEOTIDE SEQUENCE [LARGE SCALE GENOMIC DNA]</scope>
    <source>
        <strain evidence="4 5">NPDC002173</strain>
    </source>
</reference>
<proteinExistence type="predicted"/>
<dbReference type="SUPFAM" id="SSF53850">
    <property type="entry name" value="Periplasmic binding protein-like II"/>
    <property type="match status" value="1"/>
</dbReference>
<evidence type="ECO:0000313" key="4">
    <source>
        <dbReference type="EMBL" id="MFF3664723.1"/>
    </source>
</evidence>
<dbReference type="PROSITE" id="PS51257">
    <property type="entry name" value="PROKAR_LIPOPROTEIN"/>
    <property type="match status" value="1"/>
</dbReference>
<dbReference type="Gene3D" id="3.40.190.10">
    <property type="entry name" value="Periplasmic binding protein-like II"/>
    <property type="match status" value="1"/>
</dbReference>
<keyword evidence="5" id="KW-1185">Reference proteome</keyword>
<gene>
    <name evidence="4" type="ORF">ACFYXI_03930</name>
</gene>
<dbReference type="RefSeq" id="WP_387408788.1">
    <property type="nucleotide sequence ID" value="NZ_CP191998.1"/>
</dbReference>
<dbReference type="Pfam" id="PF00496">
    <property type="entry name" value="SBP_bac_5"/>
    <property type="match status" value="1"/>
</dbReference>
<dbReference type="InterPro" id="IPR039424">
    <property type="entry name" value="SBP_5"/>
</dbReference>
<organism evidence="4 5">
    <name type="scientific">Microtetraspora malaysiensis</name>
    <dbReference type="NCBI Taxonomy" id="161358"/>
    <lineage>
        <taxon>Bacteria</taxon>
        <taxon>Bacillati</taxon>
        <taxon>Actinomycetota</taxon>
        <taxon>Actinomycetes</taxon>
        <taxon>Streptosporangiales</taxon>
        <taxon>Streptosporangiaceae</taxon>
        <taxon>Microtetraspora</taxon>
    </lineage>
</organism>
<feature type="region of interest" description="Disordered" evidence="1">
    <location>
        <begin position="29"/>
        <end position="68"/>
    </location>
</feature>
<name>A0ABW6SLK0_9ACTN</name>
<dbReference type="PANTHER" id="PTHR30290">
    <property type="entry name" value="PERIPLASMIC BINDING COMPONENT OF ABC TRANSPORTER"/>
    <property type="match status" value="1"/>
</dbReference>
<evidence type="ECO:0000256" key="1">
    <source>
        <dbReference type="SAM" id="MobiDB-lite"/>
    </source>
</evidence>
<feature type="domain" description="Solute-binding protein family 5" evidence="3">
    <location>
        <begin position="123"/>
        <end position="507"/>
    </location>
</feature>
<dbReference type="Proteomes" id="UP001602013">
    <property type="component" value="Unassembled WGS sequence"/>
</dbReference>
<accession>A0ABW6SLK0</accession>
<evidence type="ECO:0000256" key="2">
    <source>
        <dbReference type="SAM" id="SignalP"/>
    </source>
</evidence>
<dbReference type="PANTHER" id="PTHR30290:SF83">
    <property type="entry name" value="ABC TRANSPORTER SUBSTRATE-BINDING PROTEIN"/>
    <property type="match status" value="1"/>
</dbReference>
<feature type="chain" id="PRO_5047227848" evidence="2">
    <location>
        <begin position="25"/>
        <end position="596"/>
    </location>
</feature>
<protein>
    <submittedName>
        <fullName evidence="4">ABC transporter substrate-binding protein</fullName>
    </submittedName>
</protein>
<comment type="caution">
    <text evidence="4">The sequence shown here is derived from an EMBL/GenBank/DDBJ whole genome shotgun (WGS) entry which is preliminary data.</text>
</comment>
<dbReference type="InterPro" id="IPR000914">
    <property type="entry name" value="SBP_5_dom"/>
</dbReference>
<evidence type="ECO:0000313" key="5">
    <source>
        <dbReference type="Proteomes" id="UP001602013"/>
    </source>
</evidence>
<dbReference type="PIRSF" id="PIRSF002741">
    <property type="entry name" value="MppA"/>
    <property type="match status" value="1"/>
</dbReference>
<feature type="signal peptide" evidence="2">
    <location>
        <begin position="1"/>
        <end position="24"/>
    </location>
</feature>
<dbReference type="InterPro" id="IPR030678">
    <property type="entry name" value="Peptide/Ni-bd"/>
</dbReference>
<evidence type="ECO:0000259" key="3">
    <source>
        <dbReference type="Pfam" id="PF00496"/>
    </source>
</evidence>